<dbReference type="Pfam" id="PF24525">
    <property type="entry name" value="TTC3"/>
    <property type="match status" value="1"/>
</dbReference>
<dbReference type="Pfam" id="PF24905">
    <property type="entry name" value="TTC3_9th"/>
    <property type="match status" value="1"/>
</dbReference>
<feature type="region of interest" description="Disordered" evidence="6">
    <location>
        <begin position="1"/>
        <end position="72"/>
    </location>
</feature>
<dbReference type="InterPro" id="IPR056872">
    <property type="entry name" value="TTC3/DZIP3-like_helical"/>
</dbReference>
<keyword evidence="1" id="KW-0479">Metal-binding</keyword>
<dbReference type="PANTHER" id="PTHR15727:SF3">
    <property type="entry name" value="RING FINGER PROTEIN 214"/>
    <property type="match status" value="1"/>
</dbReference>
<dbReference type="InterPro" id="IPR013083">
    <property type="entry name" value="Znf_RING/FYVE/PHD"/>
</dbReference>
<dbReference type="GO" id="GO:0008270">
    <property type="term" value="F:zinc ion binding"/>
    <property type="evidence" value="ECO:0007669"/>
    <property type="project" value="UniProtKB-KW"/>
</dbReference>
<evidence type="ECO:0000259" key="7">
    <source>
        <dbReference type="PROSITE" id="PS50089"/>
    </source>
</evidence>
<reference evidence="9" key="1">
    <citation type="submission" date="2018-06" db="EMBL/GenBank/DDBJ databases">
        <title>Genome assembly of Danube salmon.</title>
        <authorList>
            <person name="Macqueen D.J."/>
            <person name="Gundappa M.K."/>
        </authorList>
    </citation>
    <scope>NUCLEOTIDE SEQUENCE [LARGE SCALE GENOMIC DNA]</scope>
</reference>
<dbReference type="InterPro" id="IPR056870">
    <property type="entry name" value="TTC3/DZIP3/RBM44-like_helical"/>
</dbReference>
<name>A0A4W5KN51_9TELE</name>
<dbReference type="SUPFAM" id="SSF57850">
    <property type="entry name" value="RING/U-box"/>
    <property type="match status" value="1"/>
</dbReference>
<proteinExistence type="predicted"/>
<evidence type="ECO:0000256" key="1">
    <source>
        <dbReference type="ARBA" id="ARBA00022723"/>
    </source>
</evidence>
<feature type="coiled-coil region" evidence="5">
    <location>
        <begin position="160"/>
        <end position="245"/>
    </location>
</feature>
<dbReference type="Proteomes" id="UP000314982">
    <property type="component" value="Unassembled WGS sequence"/>
</dbReference>
<feature type="region of interest" description="Disordered" evidence="6">
    <location>
        <begin position="501"/>
        <end position="525"/>
    </location>
</feature>
<evidence type="ECO:0000313" key="9">
    <source>
        <dbReference type="Proteomes" id="UP000314982"/>
    </source>
</evidence>
<keyword evidence="5" id="KW-0175">Coiled coil</keyword>
<reference evidence="8" key="2">
    <citation type="submission" date="2025-08" db="UniProtKB">
        <authorList>
            <consortium name="Ensembl"/>
        </authorList>
    </citation>
    <scope>IDENTIFICATION</scope>
</reference>
<evidence type="ECO:0000256" key="6">
    <source>
        <dbReference type="SAM" id="MobiDB-lite"/>
    </source>
</evidence>
<dbReference type="CDD" id="cd22265">
    <property type="entry name" value="UDM1_RNF168"/>
    <property type="match status" value="1"/>
</dbReference>
<feature type="compositionally biased region" description="Polar residues" evidence="6">
    <location>
        <begin position="14"/>
        <end position="35"/>
    </location>
</feature>
<dbReference type="GO" id="GO:0004842">
    <property type="term" value="F:ubiquitin-protein transferase activity"/>
    <property type="evidence" value="ECO:0007669"/>
    <property type="project" value="TreeGrafter"/>
</dbReference>
<reference evidence="8" key="3">
    <citation type="submission" date="2025-09" db="UniProtKB">
        <authorList>
            <consortium name="Ensembl"/>
        </authorList>
    </citation>
    <scope>IDENTIFICATION</scope>
</reference>
<organism evidence="8 9">
    <name type="scientific">Hucho hucho</name>
    <name type="common">huchen</name>
    <dbReference type="NCBI Taxonomy" id="62062"/>
    <lineage>
        <taxon>Eukaryota</taxon>
        <taxon>Metazoa</taxon>
        <taxon>Chordata</taxon>
        <taxon>Craniata</taxon>
        <taxon>Vertebrata</taxon>
        <taxon>Euteleostomi</taxon>
        <taxon>Actinopterygii</taxon>
        <taxon>Neopterygii</taxon>
        <taxon>Teleostei</taxon>
        <taxon>Protacanthopterygii</taxon>
        <taxon>Salmoniformes</taxon>
        <taxon>Salmonidae</taxon>
        <taxon>Salmoninae</taxon>
        <taxon>Hucho</taxon>
    </lineage>
</organism>
<keyword evidence="2 4" id="KW-0863">Zinc-finger</keyword>
<dbReference type="PROSITE" id="PS50089">
    <property type="entry name" value="ZF_RING_2"/>
    <property type="match status" value="1"/>
</dbReference>
<dbReference type="InterPro" id="IPR001841">
    <property type="entry name" value="Znf_RING"/>
</dbReference>
<protein>
    <recommendedName>
        <fullName evidence="7">RING-type domain-containing protein</fullName>
    </recommendedName>
</protein>
<keyword evidence="9" id="KW-1185">Reference proteome</keyword>
<evidence type="ECO:0000256" key="4">
    <source>
        <dbReference type="PROSITE-ProRule" id="PRU00175"/>
    </source>
</evidence>
<evidence type="ECO:0000256" key="2">
    <source>
        <dbReference type="ARBA" id="ARBA00022771"/>
    </source>
</evidence>
<feature type="compositionally biased region" description="Pro residues" evidence="6">
    <location>
        <begin position="503"/>
        <end position="523"/>
    </location>
</feature>
<dbReference type="AlphaFoldDB" id="A0A4W5KN51"/>
<evidence type="ECO:0000313" key="8">
    <source>
        <dbReference type="Ensembl" id="ENSHHUP00000013421.1"/>
    </source>
</evidence>
<accession>A0A4W5KN51</accession>
<dbReference type="GeneTree" id="ENSGT00940000159470"/>
<evidence type="ECO:0000256" key="5">
    <source>
        <dbReference type="SAM" id="Coils"/>
    </source>
</evidence>
<sequence length="590" mass="66005">MDWGLALEEDMARDSSTTGNPEQQYNPWSNQSNPWSDPGGTSGSIGELDKLASGDGHHGTHSKKQEEQGVQTDAWTADIDVNTDQDWESLMRSVDEYSTHLALQYEELMKQQQEEEADHGNLIDSLVQKKDEGIHQQQALLDKIESLRVKLQLNCCKTTRKNFAVKKQDLSAEKIKMEEERNRLSQELKETTRKLALLIEEQNQEKLMWERELADLNTEMERLQKESEEATQTALRDEIAALEMQRDVTMSEVDDWLKEADQYINTLRFDPSQQHMHQRLEWENNVAVIHSSLAGLQNQFKEHLHLLQKGQPMESIPGVTLPHLPQVPTVDLVMSPMMYAPPRPPFQHFQMGPPNAMGMPFQPQQHHPAAFIAPARLTPPPVPSSTPPTSALPLHPATPPVSLPTTVASAQPLPFSNPPAAGKLDNLLKRLGDIFPQCNRTQLMSVLQQIKNSRGTMAGMSMDEVTQQVAQRLAQSEKPAPGPIRPPSAARGVPGLPGLIQRPPGPIQRPPGPIQRPTNPPQRPAVTQVFQTRPPQPVAPSNRKLCLMCQNHVEADSQHPMSCTHTVHKDCISVWLQSSKNNTCPFCPAK</sequence>
<feature type="compositionally biased region" description="Basic and acidic residues" evidence="6">
    <location>
        <begin position="47"/>
        <end position="67"/>
    </location>
</feature>
<dbReference type="CDD" id="cd16477">
    <property type="entry name" value="RING-H2_RNF214"/>
    <property type="match status" value="1"/>
</dbReference>
<dbReference type="PANTHER" id="PTHR15727">
    <property type="entry name" value="RING FINGER PROTEIN 214"/>
    <property type="match status" value="1"/>
</dbReference>
<dbReference type="Gene3D" id="3.30.40.10">
    <property type="entry name" value="Zinc/RING finger domain, C3HC4 (zinc finger)"/>
    <property type="match status" value="1"/>
</dbReference>
<evidence type="ECO:0000256" key="3">
    <source>
        <dbReference type="ARBA" id="ARBA00022833"/>
    </source>
</evidence>
<feature type="domain" description="RING-type" evidence="7">
    <location>
        <begin position="546"/>
        <end position="587"/>
    </location>
</feature>
<keyword evidence="3" id="KW-0862">Zinc</keyword>
<dbReference type="Ensembl" id="ENSHHUT00000013858.1">
    <property type="protein sequence ID" value="ENSHHUP00000013421.1"/>
    <property type="gene ID" value="ENSHHUG00000008268.1"/>
</dbReference>
<dbReference type="STRING" id="62062.ENSHHUP00000013421"/>